<dbReference type="Gene3D" id="3.40.250.10">
    <property type="entry name" value="Rhodanese-like domain"/>
    <property type="match status" value="1"/>
</dbReference>
<dbReference type="InterPro" id="IPR001763">
    <property type="entry name" value="Rhodanese-like_dom"/>
</dbReference>
<evidence type="ECO:0000313" key="3">
    <source>
        <dbReference type="EMBL" id="MXR21851.1"/>
    </source>
</evidence>
<dbReference type="Pfam" id="PF00581">
    <property type="entry name" value="Rhodanese"/>
    <property type="match status" value="1"/>
</dbReference>
<dbReference type="AlphaFoldDB" id="A0A6B0SQM5"/>
<proteinExistence type="predicted"/>
<organism evidence="3 4">
    <name type="scientific">Halobacterium bonnevillei</name>
    <dbReference type="NCBI Taxonomy" id="2692200"/>
    <lineage>
        <taxon>Archaea</taxon>
        <taxon>Methanobacteriati</taxon>
        <taxon>Methanobacteriota</taxon>
        <taxon>Stenosarchaea group</taxon>
        <taxon>Halobacteria</taxon>
        <taxon>Halobacteriales</taxon>
        <taxon>Halobacteriaceae</taxon>
        <taxon>Halobacterium</taxon>
    </lineage>
</organism>
<feature type="compositionally biased region" description="Polar residues" evidence="1">
    <location>
        <begin position="72"/>
        <end position="82"/>
    </location>
</feature>
<feature type="compositionally biased region" description="Basic and acidic residues" evidence="1">
    <location>
        <begin position="58"/>
        <end position="71"/>
    </location>
</feature>
<dbReference type="PROSITE" id="PS50206">
    <property type="entry name" value="RHODANESE_3"/>
    <property type="match status" value="1"/>
</dbReference>
<sequence>MHRRAFLAAGATGSLAALAGCASLFGSSSSVDHPGTLDASFHANKPLPEDDDPGDGYPPEREDPPEERSIDTSRFGTTTTNDEQVALAPIEVTRYWHQRSEARFVDARSLEAYEQAHVYGAVSSPAQRGSEGGGIDGWAEDDRIVCYCGCPHHLSSIRAAGLQKAGYTDVYVIDEGFGPWLNNDFAMRGTNFSAPQEAVVEGEVDSAHAGEYAWATHEASGQQEAAPIGDDGAFALHLKFYDVTDDAPIRVQTPEFDVTEPLGDLTETVLTG</sequence>
<keyword evidence="4" id="KW-1185">Reference proteome</keyword>
<feature type="domain" description="Rhodanese" evidence="2">
    <location>
        <begin position="98"/>
        <end position="189"/>
    </location>
</feature>
<dbReference type="InterPro" id="IPR036873">
    <property type="entry name" value="Rhodanese-like_dom_sf"/>
</dbReference>
<protein>
    <recommendedName>
        <fullName evidence="2">Rhodanese domain-containing protein</fullName>
    </recommendedName>
</protein>
<dbReference type="CDD" id="cd00158">
    <property type="entry name" value="RHOD"/>
    <property type="match status" value="1"/>
</dbReference>
<accession>A0A6B0SQM5</accession>
<feature type="region of interest" description="Disordered" evidence="1">
    <location>
        <begin position="33"/>
        <end position="82"/>
    </location>
</feature>
<dbReference type="SMART" id="SM00450">
    <property type="entry name" value="RHOD"/>
    <property type="match status" value="1"/>
</dbReference>
<dbReference type="EMBL" id="WUUU01000160">
    <property type="protein sequence ID" value="MXR21851.1"/>
    <property type="molecule type" value="Genomic_DNA"/>
</dbReference>
<dbReference type="Proteomes" id="UP000471521">
    <property type="component" value="Unassembled WGS sequence"/>
</dbReference>
<dbReference type="OrthoDB" id="252224at2157"/>
<comment type="caution">
    <text evidence="3">The sequence shown here is derived from an EMBL/GenBank/DDBJ whole genome shotgun (WGS) entry which is preliminary data.</text>
</comment>
<evidence type="ECO:0000313" key="4">
    <source>
        <dbReference type="Proteomes" id="UP000471521"/>
    </source>
</evidence>
<dbReference type="RefSeq" id="WP_159527282.1">
    <property type="nucleotide sequence ID" value="NZ_WUUU01000160.1"/>
</dbReference>
<evidence type="ECO:0000259" key="2">
    <source>
        <dbReference type="PROSITE" id="PS50206"/>
    </source>
</evidence>
<evidence type="ECO:0000256" key="1">
    <source>
        <dbReference type="SAM" id="MobiDB-lite"/>
    </source>
</evidence>
<gene>
    <name evidence="3" type="ORF">GRX66_15020</name>
</gene>
<dbReference type="PROSITE" id="PS51257">
    <property type="entry name" value="PROKAR_LIPOPROTEIN"/>
    <property type="match status" value="1"/>
</dbReference>
<reference evidence="3 4" key="1">
    <citation type="submission" date="2019-12" db="EMBL/GenBank/DDBJ databases">
        <title>Isolation and characterization of three novel carbon monoxide-oxidizing members of Halobacteria from salione crusts and soils.</title>
        <authorList>
            <person name="Myers M.R."/>
            <person name="King G.M."/>
        </authorList>
    </citation>
    <scope>NUCLEOTIDE SEQUENCE [LARGE SCALE GENOMIC DNA]</scope>
    <source>
        <strain evidence="3 4">PCN9</strain>
    </source>
</reference>
<dbReference type="SUPFAM" id="SSF52821">
    <property type="entry name" value="Rhodanese/Cell cycle control phosphatase"/>
    <property type="match status" value="1"/>
</dbReference>
<name>A0A6B0SQM5_9EURY</name>